<dbReference type="RefSeq" id="WP_345199829.1">
    <property type="nucleotide sequence ID" value="NZ_BAABHX010000001.1"/>
</dbReference>
<feature type="transmembrane region" description="Helical" evidence="1">
    <location>
        <begin position="93"/>
        <end position="114"/>
    </location>
</feature>
<dbReference type="Proteomes" id="UP001500353">
    <property type="component" value="Unassembled WGS sequence"/>
</dbReference>
<protein>
    <submittedName>
        <fullName evidence="2">Uncharacterized protein</fullName>
    </submittedName>
</protein>
<keyword evidence="3" id="KW-1185">Reference proteome</keyword>
<gene>
    <name evidence="2" type="ORF">GCM10023210_02750</name>
</gene>
<keyword evidence="1" id="KW-1133">Transmembrane helix</keyword>
<evidence type="ECO:0000313" key="2">
    <source>
        <dbReference type="EMBL" id="GAA5083742.1"/>
    </source>
</evidence>
<keyword evidence="1" id="KW-0472">Membrane</keyword>
<comment type="caution">
    <text evidence="2">The sequence shown here is derived from an EMBL/GenBank/DDBJ whole genome shotgun (WGS) entry which is preliminary data.</text>
</comment>
<feature type="transmembrane region" description="Helical" evidence="1">
    <location>
        <begin position="34"/>
        <end position="52"/>
    </location>
</feature>
<dbReference type="EMBL" id="BAABHX010000001">
    <property type="protein sequence ID" value="GAA5083742.1"/>
    <property type="molecule type" value="Genomic_DNA"/>
</dbReference>
<accession>A0ABP9LVK8</accession>
<evidence type="ECO:0000256" key="1">
    <source>
        <dbReference type="SAM" id="Phobius"/>
    </source>
</evidence>
<feature type="transmembrane region" description="Helical" evidence="1">
    <location>
        <begin position="9"/>
        <end position="28"/>
    </location>
</feature>
<evidence type="ECO:0000313" key="3">
    <source>
        <dbReference type="Proteomes" id="UP001500353"/>
    </source>
</evidence>
<name>A0ABP9LVK8_9FLAO</name>
<organism evidence="2 3">
    <name type="scientific">Chryseobacterium ginsengisoli</name>
    <dbReference type="NCBI Taxonomy" id="363853"/>
    <lineage>
        <taxon>Bacteria</taxon>
        <taxon>Pseudomonadati</taxon>
        <taxon>Bacteroidota</taxon>
        <taxon>Flavobacteriia</taxon>
        <taxon>Flavobacteriales</taxon>
        <taxon>Weeksellaceae</taxon>
        <taxon>Chryseobacterium group</taxon>
        <taxon>Chryseobacterium</taxon>
    </lineage>
</organism>
<feature type="transmembrane region" description="Helical" evidence="1">
    <location>
        <begin position="64"/>
        <end position="87"/>
    </location>
</feature>
<sequence length="127" mass="14771">MKTFAKNDFYFQLTIFVIISVIVLISFLLRNEKLIYLFYFGVGISQLVSYLIRCSYNYKKSLIFKIYGCLIFPVFLSLILLVISASFDDIAGIFMIIPMLSLFYSPVLAVLYLVDCYQTMLKFQTNN</sequence>
<reference evidence="3" key="1">
    <citation type="journal article" date="2019" name="Int. J. Syst. Evol. Microbiol.">
        <title>The Global Catalogue of Microorganisms (GCM) 10K type strain sequencing project: providing services to taxonomists for standard genome sequencing and annotation.</title>
        <authorList>
            <consortium name="The Broad Institute Genomics Platform"/>
            <consortium name="The Broad Institute Genome Sequencing Center for Infectious Disease"/>
            <person name="Wu L."/>
            <person name="Ma J."/>
        </authorList>
    </citation>
    <scope>NUCLEOTIDE SEQUENCE [LARGE SCALE GENOMIC DNA]</scope>
    <source>
        <strain evidence="3">JCM 18019</strain>
    </source>
</reference>
<keyword evidence="1" id="KW-0812">Transmembrane</keyword>
<proteinExistence type="predicted"/>